<organism evidence="1 2">
    <name type="scientific">Azonexus hydrophilus</name>
    <dbReference type="NCBI Taxonomy" id="418702"/>
    <lineage>
        <taxon>Bacteria</taxon>
        <taxon>Pseudomonadati</taxon>
        <taxon>Pseudomonadota</taxon>
        <taxon>Betaproteobacteria</taxon>
        <taxon>Rhodocyclales</taxon>
        <taxon>Azonexaceae</taxon>
        <taxon>Azonexus</taxon>
    </lineage>
</organism>
<comment type="caution">
    <text evidence="1">The sequence shown here is derived from an EMBL/GenBank/DDBJ whole genome shotgun (WGS) entry which is preliminary data.</text>
</comment>
<accession>A0A1R1HZ48</accession>
<keyword evidence="2" id="KW-1185">Reference proteome</keyword>
<evidence type="ECO:0000313" key="1">
    <source>
        <dbReference type="EMBL" id="OMG51650.1"/>
    </source>
</evidence>
<name>A0A1R1HZ48_9RHOO</name>
<dbReference type="Proteomes" id="UP000187526">
    <property type="component" value="Unassembled WGS sequence"/>
</dbReference>
<dbReference type="AlphaFoldDB" id="A0A1R1HZ48"/>
<proteinExistence type="predicted"/>
<evidence type="ECO:0000313" key="2">
    <source>
        <dbReference type="Proteomes" id="UP000187526"/>
    </source>
</evidence>
<reference evidence="1 2" key="1">
    <citation type="submission" date="2016-10" db="EMBL/GenBank/DDBJ databases">
        <title>Alkaliphiles isolated from bioreactors.</title>
        <authorList>
            <person name="Salah Z."/>
            <person name="Rout S.P."/>
            <person name="Humphreys P.N."/>
        </authorList>
    </citation>
    <scope>NUCLEOTIDE SEQUENCE [LARGE SCALE GENOMIC DNA]</scope>
    <source>
        <strain evidence="1 2">ZS02</strain>
    </source>
</reference>
<dbReference type="EMBL" id="MTHD01000009">
    <property type="protein sequence ID" value="OMG51650.1"/>
    <property type="molecule type" value="Genomic_DNA"/>
</dbReference>
<sequence>MFVFDANTVLAFIRHADQATRLDDAHFRLLRETRRRVHLQWTQRSRRLPIEPVLALMELTRQDCEADFGAYLAKFEYFFRSVYGVENLDPTWIRLTYEPVSRLLSSVHHSLLLTLQQIHVTTPGSGSLQHNVMLERIDDFLDWIISERQNLAVIGGPLLYLAVYAIAGSPEAHRFLKLSRVIKEGSDAIARNVAWDMMHWVNLDFHYHYAKYPSTVVCTSDQALADFLLIRKNLGPRVGREGMLNARVVRSYGELNLPKLSRLDDTALSDKITQRLLTFWQRLREDPNTEILFSPFET</sequence>
<gene>
    <name evidence="1" type="ORF">BJN45_17165</name>
</gene>
<protein>
    <submittedName>
        <fullName evidence="1">Uncharacterized protein</fullName>
    </submittedName>
</protein>